<dbReference type="GO" id="GO:0008270">
    <property type="term" value="F:zinc ion binding"/>
    <property type="evidence" value="ECO:0007669"/>
    <property type="project" value="InterPro"/>
</dbReference>
<dbReference type="Gene3D" id="3.40.630.10">
    <property type="entry name" value="Zn peptidases"/>
    <property type="match status" value="1"/>
</dbReference>
<dbReference type="PANTHER" id="PTHR12756">
    <property type="entry name" value="CYTOSOLIC CARBOXYPEPTIDASE"/>
    <property type="match status" value="1"/>
</dbReference>
<dbReference type="Pfam" id="PF18027">
    <property type="entry name" value="Pepdidase_M14_N"/>
    <property type="match status" value="1"/>
</dbReference>
<name>A0A075NWN7_9ALTE</name>
<dbReference type="PROSITE" id="PS52035">
    <property type="entry name" value="PEPTIDASE_M14"/>
    <property type="match status" value="1"/>
</dbReference>
<feature type="domain" description="Peptidase M14" evidence="4">
    <location>
        <begin position="132"/>
        <end position="374"/>
    </location>
</feature>
<protein>
    <submittedName>
        <fullName evidence="5">Peptidase M14</fullName>
    </submittedName>
</protein>
<organism evidence="5 6">
    <name type="scientific">Alteromonas australica</name>
    <dbReference type="NCBI Taxonomy" id="589873"/>
    <lineage>
        <taxon>Bacteria</taxon>
        <taxon>Pseudomonadati</taxon>
        <taxon>Pseudomonadota</taxon>
        <taxon>Gammaproteobacteria</taxon>
        <taxon>Alteromonadales</taxon>
        <taxon>Alteromonadaceae</taxon>
        <taxon>Alteromonas/Salinimonas group</taxon>
        <taxon>Alteromonas</taxon>
    </lineage>
</organism>
<keyword evidence="3" id="KW-0732">Signal</keyword>
<evidence type="ECO:0000313" key="6">
    <source>
        <dbReference type="Proteomes" id="UP000056090"/>
    </source>
</evidence>
<evidence type="ECO:0000256" key="1">
    <source>
        <dbReference type="ARBA" id="ARBA00001947"/>
    </source>
</evidence>
<dbReference type="AlphaFoldDB" id="A0A075NWN7"/>
<evidence type="ECO:0000256" key="3">
    <source>
        <dbReference type="SAM" id="SignalP"/>
    </source>
</evidence>
<dbReference type="PANTHER" id="PTHR12756:SF11">
    <property type="entry name" value="CYTOSOLIC CARBOXYPEPTIDASE 1"/>
    <property type="match status" value="1"/>
</dbReference>
<dbReference type="InterPro" id="IPR000834">
    <property type="entry name" value="Peptidase_M14"/>
</dbReference>
<dbReference type="Gene3D" id="2.60.40.3120">
    <property type="match status" value="1"/>
</dbReference>
<dbReference type="EMBL" id="CP008849">
    <property type="protein sequence ID" value="AIF97881.1"/>
    <property type="molecule type" value="Genomic_DNA"/>
</dbReference>
<comment type="similarity">
    <text evidence="2">Belongs to the peptidase M14 family.</text>
</comment>
<dbReference type="KEGG" id="aal:EP13_03745"/>
<dbReference type="eggNOG" id="COG2866">
    <property type="taxonomic scope" value="Bacteria"/>
</dbReference>
<feature type="active site" description="Proton donor/acceptor" evidence="2">
    <location>
        <position position="349"/>
    </location>
</feature>
<reference evidence="5 6" key="1">
    <citation type="submission" date="2014-06" db="EMBL/GenBank/DDBJ databases">
        <title>Genomes of Alteromonas australica, a world apart.</title>
        <authorList>
            <person name="Gonzaga A."/>
            <person name="Lopez-Perez M."/>
            <person name="Rodriguez-Valera F."/>
        </authorList>
    </citation>
    <scope>NUCLEOTIDE SEQUENCE [LARGE SCALE GENOMIC DNA]</scope>
    <source>
        <strain evidence="5 6">H 17</strain>
    </source>
</reference>
<sequence length="392" mass="43944">MFRFSILLCAVFTLFLLPKANACEFSDVSFSADFVSGSLDSCHLNDSGEYVLTFLPEDKPINPSPWFYFSVTAKQPQSVAIVLRFDGFSPRYLPKFSRDEKHWSYLPFDTKGDGMTITLEATSTPLYIAAQKPILNDDYTSWMEKAAKQFAIQPVTLGQSIEGRDIAGFTLSKESNKEWVIFVGRQHPPEVTGAVAMFAFLEEFLTTTQNASAFLSRFNVLVVPNINPDGVYHGHWRHNLGHKDLNRDWNVFAQPETRAVKAYLDKITDAGGKIVMGMDFHSTHNNVFYTIPQTESIAPTTMVVSWLDNLQQKTKGVFKVLDKPGTSPGKGVFKQFMADVYNVHGVTYEVGDNEPDVKTRYVARHAAKTLIDVLLDTKAEDFVLNTCPAESC</sequence>
<dbReference type="GO" id="GO:0004181">
    <property type="term" value="F:metallocarboxypeptidase activity"/>
    <property type="evidence" value="ECO:0007669"/>
    <property type="project" value="InterPro"/>
</dbReference>
<feature type="signal peptide" evidence="3">
    <location>
        <begin position="1"/>
        <end position="22"/>
    </location>
</feature>
<dbReference type="RefSeq" id="WP_044056077.1">
    <property type="nucleotide sequence ID" value="NZ_CBCSKJ010000001.1"/>
</dbReference>
<dbReference type="CDD" id="cd06237">
    <property type="entry name" value="M14_Nna1-like"/>
    <property type="match status" value="1"/>
</dbReference>
<dbReference type="InterPro" id="IPR050821">
    <property type="entry name" value="Cytosolic_carboxypeptidase"/>
</dbReference>
<dbReference type="SUPFAM" id="SSF53187">
    <property type="entry name" value="Zn-dependent exopeptidases"/>
    <property type="match status" value="1"/>
</dbReference>
<feature type="chain" id="PRO_5001707897" evidence="3">
    <location>
        <begin position="23"/>
        <end position="392"/>
    </location>
</feature>
<dbReference type="InterPro" id="IPR040626">
    <property type="entry name" value="Pepdidase_M14_N"/>
</dbReference>
<dbReference type="SMART" id="SM00631">
    <property type="entry name" value="Zn_pept"/>
    <property type="match status" value="1"/>
</dbReference>
<evidence type="ECO:0000256" key="2">
    <source>
        <dbReference type="PROSITE-ProRule" id="PRU01379"/>
    </source>
</evidence>
<evidence type="ECO:0000259" key="4">
    <source>
        <dbReference type="PROSITE" id="PS52035"/>
    </source>
</evidence>
<dbReference type="GeneID" id="78254052"/>
<comment type="cofactor">
    <cofactor evidence="1">
        <name>Zn(2+)</name>
        <dbReference type="ChEBI" id="CHEBI:29105"/>
    </cofactor>
</comment>
<dbReference type="GO" id="GO:0006508">
    <property type="term" value="P:proteolysis"/>
    <property type="evidence" value="ECO:0007669"/>
    <property type="project" value="InterPro"/>
</dbReference>
<dbReference type="Pfam" id="PF00246">
    <property type="entry name" value="Peptidase_M14"/>
    <property type="match status" value="1"/>
</dbReference>
<dbReference type="Proteomes" id="UP000056090">
    <property type="component" value="Chromosome"/>
</dbReference>
<evidence type="ECO:0000313" key="5">
    <source>
        <dbReference type="EMBL" id="AIF97881.1"/>
    </source>
</evidence>
<gene>
    <name evidence="5" type="ORF">EP13_03745</name>
</gene>
<proteinExistence type="inferred from homology"/>
<accession>A0A075NWN7</accession>
<keyword evidence="6" id="KW-1185">Reference proteome</keyword>